<keyword evidence="1" id="KW-0472">Membrane</keyword>
<dbReference type="AlphaFoldDB" id="A0AAP5UY29"/>
<accession>A0AAP5UY29</accession>
<keyword evidence="1" id="KW-1133">Transmembrane helix</keyword>
<evidence type="ECO:0000256" key="1">
    <source>
        <dbReference type="SAM" id="Phobius"/>
    </source>
</evidence>
<organism evidence="2 3">
    <name type="scientific">Paraburkholderia fungorum</name>
    <dbReference type="NCBI Taxonomy" id="134537"/>
    <lineage>
        <taxon>Bacteria</taxon>
        <taxon>Pseudomonadati</taxon>
        <taxon>Pseudomonadota</taxon>
        <taxon>Betaproteobacteria</taxon>
        <taxon>Burkholderiales</taxon>
        <taxon>Burkholderiaceae</taxon>
        <taxon>Paraburkholderia</taxon>
    </lineage>
</organism>
<dbReference type="RefSeq" id="WP_315697453.1">
    <property type="nucleotide sequence ID" value="NZ_JANSLM010000021.1"/>
</dbReference>
<sequence length="87" mass="9919">MMDAIDLLVPYYRKFNALPFLARRAIIFALSIFLWIVGAGLVNLHVNTDFCALILIAGGVGALWSTELWRLWKPFFYLVVLCIAIMK</sequence>
<feature type="transmembrane region" description="Helical" evidence="1">
    <location>
        <begin position="20"/>
        <end position="42"/>
    </location>
</feature>
<keyword evidence="1" id="KW-0812">Transmembrane</keyword>
<protein>
    <submittedName>
        <fullName evidence="2">Uncharacterized protein</fullName>
    </submittedName>
</protein>
<comment type="caution">
    <text evidence="2">The sequence shown here is derived from an EMBL/GenBank/DDBJ whole genome shotgun (WGS) entry which is preliminary data.</text>
</comment>
<reference evidence="2" key="1">
    <citation type="submission" date="2022-08" db="EMBL/GenBank/DDBJ databases">
        <authorList>
            <person name="Kim S.-J."/>
        </authorList>
    </citation>
    <scope>NUCLEOTIDE SEQUENCE</scope>
    <source>
        <strain evidence="2">KJ</strain>
    </source>
</reference>
<dbReference type="EMBL" id="JANSLM010000021">
    <property type="protein sequence ID" value="MDT8843013.1"/>
    <property type="molecule type" value="Genomic_DNA"/>
</dbReference>
<feature type="transmembrane region" description="Helical" evidence="1">
    <location>
        <begin position="49"/>
        <end position="65"/>
    </location>
</feature>
<evidence type="ECO:0000313" key="2">
    <source>
        <dbReference type="EMBL" id="MDT8843013.1"/>
    </source>
</evidence>
<dbReference type="Proteomes" id="UP001246473">
    <property type="component" value="Unassembled WGS sequence"/>
</dbReference>
<gene>
    <name evidence="2" type="ORF">ParKJ_36860</name>
</gene>
<evidence type="ECO:0000313" key="3">
    <source>
        <dbReference type="Proteomes" id="UP001246473"/>
    </source>
</evidence>
<proteinExistence type="predicted"/>
<name>A0AAP5UY29_9BURK</name>